<dbReference type="SUPFAM" id="SSF52172">
    <property type="entry name" value="CheY-like"/>
    <property type="match status" value="1"/>
</dbReference>
<dbReference type="STRING" id="1146883.BLASA_1711"/>
<evidence type="ECO:0000259" key="1">
    <source>
        <dbReference type="PROSITE" id="PS50921"/>
    </source>
</evidence>
<dbReference type="InterPro" id="IPR011006">
    <property type="entry name" value="CheY-like_superfamily"/>
</dbReference>
<dbReference type="Proteomes" id="UP000007517">
    <property type="component" value="Chromosome"/>
</dbReference>
<gene>
    <name evidence="2" type="ordered locus">BLASA_1711</name>
</gene>
<dbReference type="SMART" id="SM01012">
    <property type="entry name" value="ANTAR"/>
    <property type="match status" value="1"/>
</dbReference>
<evidence type="ECO:0000313" key="3">
    <source>
        <dbReference type="Proteomes" id="UP000007517"/>
    </source>
</evidence>
<dbReference type="Pfam" id="PF03861">
    <property type="entry name" value="ANTAR"/>
    <property type="match status" value="1"/>
</dbReference>
<dbReference type="InterPro" id="IPR005561">
    <property type="entry name" value="ANTAR"/>
</dbReference>
<dbReference type="AlphaFoldDB" id="H6RN84"/>
<evidence type="ECO:0000313" key="2">
    <source>
        <dbReference type="EMBL" id="CCG02632.1"/>
    </source>
</evidence>
<reference evidence="2 3" key="1">
    <citation type="journal article" date="2012" name="J. Bacteriol.">
        <title>Genome Sequence of Blastococcus saxobsidens DD2, a Stone-Inhabiting Bacterium.</title>
        <authorList>
            <person name="Chouaia B."/>
            <person name="Crotti E."/>
            <person name="Brusetti L."/>
            <person name="Daffonchio D."/>
            <person name="Essoussi I."/>
            <person name="Nouioui I."/>
            <person name="Sbissi I."/>
            <person name="Ghodhbane-Gtari F."/>
            <person name="Gtari M."/>
            <person name="Vacherie B."/>
            <person name="Barbe V."/>
            <person name="Medigue C."/>
            <person name="Gury J."/>
            <person name="Pujic P."/>
            <person name="Normand P."/>
        </authorList>
    </citation>
    <scope>NUCLEOTIDE SEQUENCE [LARGE SCALE GENOMIC DNA]</scope>
    <source>
        <strain evidence="2 3">DD2</strain>
    </source>
</reference>
<proteinExistence type="predicted"/>
<dbReference type="eggNOG" id="COG3707">
    <property type="taxonomic scope" value="Bacteria"/>
</dbReference>
<reference evidence="3" key="2">
    <citation type="submission" date="2012-02" db="EMBL/GenBank/DDBJ databases">
        <title>Complete genome sequence of Blastococcus saxobsidens strain DD2.</title>
        <authorList>
            <person name="Genoscope."/>
        </authorList>
    </citation>
    <scope>NUCLEOTIDE SEQUENCE [LARGE SCALE GENOMIC DNA]</scope>
    <source>
        <strain evidence="3">DD2</strain>
    </source>
</reference>
<sequence length="89" mass="9763">MAEQLWHPEHEAQPELAAALGRVTQLEQAVLSNRRIGMAIGILMASLKITEDQAFDLLRTASSRRNEKLRDIAEEVLLTGELGTVPSGV</sequence>
<dbReference type="GO" id="GO:0003723">
    <property type="term" value="F:RNA binding"/>
    <property type="evidence" value="ECO:0007669"/>
    <property type="project" value="InterPro"/>
</dbReference>
<dbReference type="RefSeq" id="WP_014375522.1">
    <property type="nucleotide sequence ID" value="NC_016943.1"/>
</dbReference>
<dbReference type="Gene3D" id="1.10.10.10">
    <property type="entry name" value="Winged helix-like DNA-binding domain superfamily/Winged helix DNA-binding domain"/>
    <property type="match status" value="1"/>
</dbReference>
<organism evidence="2 3">
    <name type="scientific">Blastococcus saxobsidens (strain DD2)</name>
    <dbReference type="NCBI Taxonomy" id="1146883"/>
    <lineage>
        <taxon>Bacteria</taxon>
        <taxon>Bacillati</taxon>
        <taxon>Actinomycetota</taxon>
        <taxon>Actinomycetes</taxon>
        <taxon>Geodermatophilales</taxon>
        <taxon>Geodermatophilaceae</taxon>
        <taxon>Blastococcus</taxon>
    </lineage>
</organism>
<dbReference type="HOGENOM" id="CLU_2448736_0_0_11"/>
<keyword evidence="3" id="KW-1185">Reference proteome</keyword>
<dbReference type="InterPro" id="IPR036388">
    <property type="entry name" value="WH-like_DNA-bd_sf"/>
</dbReference>
<feature type="domain" description="ANTAR" evidence="1">
    <location>
        <begin position="16"/>
        <end position="77"/>
    </location>
</feature>
<dbReference type="EMBL" id="FO117623">
    <property type="protein sequence ID" value="CCG02632.1"/>
    <property type="molecule type" value="Genomic_DNA"/>
</dbReference>
<protein>
    <submittedName>
        <fullName evidence="2">Response regulator receiver and ANTAR domain protein</fullName>
    </submittedName>
</protein>
<dbReference type="KEGG" id="bsd:BLASA_1711"/>
<dbReference type="PROSITE" id="PS50921">
    <property type="entry name" value="ANTAR"/>
    <property type="match status" value="1"/>
</dbReference>
<accession>H6RN84</accession>
<name>H6RN84_BLASD</name>